<gene>
    <name evidence="3 4" type="primary">LOC103510105</name>
</gene>
<reference evidence="4" key="1">
    <citation type="submission" date="2023-09" db="UniProtKB">
        <authorList>
            <consortium name="RefSeq"/>
        </authorList>
    </citation>
    <scope>IDENTIFICATION</scope>
</reference>
<dbReference type="RefSeq" id="XP_017299935.1">
    <property type="nucleotide sequence ID" value="XM_017444446.2"/>
</dbReference>
<dbReference type="PaxDb" id="121845-A0A1S4ECI0"/>
<accession>A0A1S4ECI0</accession>
<feature type="signal peptide" evidence="1">
    <location>
        <begin position="1"/>
        <end position="20"/>
    </location>
</feature>
<protein>
    <submittedName>
        <fullName evidence="4">Uncharacterized protein LOC103510105 isoform X1</fullName>
    </submittedName>
    <submittedName>
        <fullName evidence="3">Uncharacterized protein LOC103510105 isoform X2</fullName>
    </submittedName>
</protein>
<keyword evidence="2" id="KW-1185">Reference proteome</keyword>
<evidence type="ECO:0000313" key="2">
    <source>
        <dbReference type="Proteomes" id="UP000079169"/>
    </source>
</evidence>
<evidence type="ECO:0000313" key="3">
    <source>
        <dbReference type="RefSeq" id="XP_017299934.1"/>
    </source>
</evidence>
<organism evidence="4">
    <name type="scientific">Diaphorina citri</name>
    <name type="common">Asian citrus psyllid</name>
    <dbReference type="NCBI Taxonomy" id="121845"/>
    <lineage>
        <taxon>Eukaryota</taxon>
        <taxon>Metazoa</taxon>
        <taxon>Ecdysozoa</taxon>
        <taxon>Arthropoda</taxon>
        <taxon>Hexapoda</taxon>
        <taxon>Insecta</taxon>
        <taxon>Pterygota</taxon>
        <taxon>Neoptera</taxon>
        <taxon>Paraneoptera</taxon>
        <taxon>Hemiptera</taxon>
        <taxon>Sternorrhyncha</taxon>
        <taxon>Psylloidea</taxon>
        <taxon>Psyllidae</taxon>
        <taxon>Diaphorininae</taxon>
        <taxon>Diaphorina</taxon>
    </lineage>
</organism>
<name>A0A1S4ECI0_DIACI</name>
<dbReference type="Proteomes" id="UP000079169">
    <property type="component" value="Unplaced"/>
</dbReference>
<dbReference type="AlphaFoldDB" id="A0A1S4ECI0"/>
<dbReference type="GeneID" id="103510105"/>
<evidence type="ECO:0000313" key="4">
    <source>
        <dbReference type="RefSeq" id="XP_017299935.1"/>
    </source>
</evidence>
<dbReference type="RefSeq" id="XP_017299934.1">
    <property type="nucleotide sequence ID" value="XM_017444445.1"/>
</dbReference>
<dbReference type="KEGG" id="dci:103510105"/>
<keyword evidence="1" id="KW-0732">Signal</keyword>
<proteinExistence type="predicted"/>
<sequence>MRYRYEASPLTIVLLHLVQAVLIDGQSSEEYTTAVRNVTKRPYKPVEEFKGRHFLDQMAEELTFQHKHVIVKRAAAMKRKHKDQEVTKKRLPRTTRVKTSKIWTIRTTSSTTIRPLKYNDSLRKCHRRKLMNIAVGNDKIKFEEWISREEDRKIYHEVMKPWNVIGGPKSPQRKIRKRLNRQNKLNVSQVLISTHLGFNYTMSLLQFKQQKPSYLVNWNVSHFQIYNTSIDTKGLHQGRLSLLETAKNPNLTLFDLWWNDTERNLDTQIRTISLNRSHIYRVKYPRRQDRGHRPTYLEKKKARLDLLKYYIGTTPGEIVPTRYFPRELIKNRQTPIKKLSRKVMAQQKKDRLKRINRERRRRKKLQRMGFKITNIPTPSSTKKVIPVTHVTLYQEGNACHTCNALPRR</sequence>
<feature type="chain" id="PRO_5010481019" evidence="1">
    <location>
        <begin position="21"/>
        <end position="408"/>
    </location>
</feature>
<evidence type="ECO:0000256" key="1">
    <source>
        <dbReference type="SAM" id="SignalP"/>
    </source>
</evidence>